<dbReference type="RefSeq" id="WP_377602221.1">
    <property type="nucleotide sequence ID" value="NZ_JBHUME010000007.1"/>
</dbReference>
<keyword evidence="1" id="KW-1133">Transmembrane helix</keyword>
<reference evidence="3" key="1">
    <citation type="journal article" date="2019" name="Int. J. Syst. Evol. Microbiol.">
        <title>The Global Catalogue of Microorganisms (GCM) 10K type strain sequencing project: providing services to taxonomists for standard genome sequencing and annotation.</title>
        <authorList>
            <consortium name="The Broad Institute Genomics Platform"/>
            <consortium name="The Broad Institute Genome Sequencing Center for Infectious Disease"/>
            <person name="Wu L."/>
            <person name="Ma J."/>
        </authorList>
    </citation>
    <scope>NUCLEOTIDE SEQUENCE [LARGE SCALE GENOMIC DNA]</scope>
    <source>
        <strain evidence="3">KCTC 3950</strain>
    </source>
</reference>
<accession>A0ABW5PC31</accession>
<sequence length="51" mass="6132">MWWKIRYHIKGVLFPLICVQFIRTLLFPTGLDVILLFVLFLAYLGILLEMY</sequence>
<proteinExistence type="predicted"/>
<feature type="transmembrane region" description="Helical" evidence="1">
    <location>
        <begin position="33"/>
        <end position="50"/>
    </location>
</feature>
<evidence type="ECO:0000313" key="3">
    <source>
        <dbReference type="Proteomes" id="UP001597541"/>
    </source>
</evidence>
<gene>
    <name evidence="2" type="ORF">ACFSUF_09005</name>
</gene>
<keyword evidence="1" id="KW-0812">Transmembrane</keyword>
<evidence type="ECO:0000256" key="1">
    <source>
        <dbReference type="SAM" id="Phobius"/>
    </source>
</evidence>
<protein>
    <submittedName>
        <fullName evidence="2">Uncharacterized protein</fullName>
    </submittedName>
</protein>
<organism evidence="2 3">
    <name type="scientific">Paenibacillus gansuensis</name>
    <dbReference type="NCBI Taxonomy" id="306542"/>
    <lineage>
        <taxon>Bacteria</taxon>
        <taxon>Bacillati</taxon>
        <taxon>Bacillota</taxon>
        <taxon>Bacilli</taxon>
        <taxon>Bacillales</taxon>
        <taxon>Paenibacillaceae</taxon>
        <taxon>Paenibacillus</taxon>
    </lineage>
</organism>
<comment type="caution">
    <text evidence="2">The sequence shown here is derived from an EMBL/GenBank/DDBJ whole genome shotgun (WGS) entry which is preliminary data.</text>
</comment>
<keyword evidence="3" id="KW-1185">Reference proteome</keyword>
<dbReference type="EMBL" id="JBHUME010000007">
    <property type="protein sequence ID" value="MFD2612558.1"/>
    <property type="molecule type" value="Genomic_DNA"/>
</dbReference>
<evidence type="ECO:0000313" key="2">
    <source>
        <dbReference type="EMBL" id="MFD2612558.1"/>
    </source>
</evidence>
<keyword evidence="1" id="KW-0472">Membrane</keyword>
<dbReference type="Proteomes" id="UP001597541">
    <property type="component" value="Unassembled WGS sequence"/>
</dbReference>
<name>A0ABW5PC31_9BACL</name>